<dbReference type="Gene3D" id="3.40.50.2300">
    <property type="match status" value="2"/>
</dbReference>
<dbReference type="InterPro" id="IPR010982">
    <property type="entry name" value="Lambda_DNA-bd_dom_sf"/>
</dbReference>
<dbReference type="Pfam" id="PF00356">
    <property type="entry name" value="LacI"/>
    <property type="match status" value="1"/>
</dbReference>
<gene>
    <name evidence="5" type="ORF">SBA1_190056</name>
</gene>
<dbReference type="SUPFAM" id="SSF47413">
    <property type="entry name" value="lambda repressor-like DNA-binding domains"/>
    <property type="match status" value="1"/>
</dbReference>
<dbReference type="GO" id="GO:0003700">
    <property type="term" value="F:DNA-binding transcription factor activity"/>
    <property type="evidence" value="ECO:0007669"/>
    <property type="project" value="TreeGrafter"/>
</dbReference>
<evidence type="ECO:0000256" key="3">
    <source>
        <dbReference type="ARBA" id="ARBA00023163"/>
    </source>
</evidence>
<name>A0A2U3KE21_9BACT</name>
<keyword evidence="1" id="KW-0805">Transcription regulation</keyword>
<sequence length="348" mass="38706">MVTIRDVAKQSGFSSTTVSIVLNNAPLARYIPAATKKKIERAAQKLGYRPNQFARSLRSKRSHTVGVMIFDMTDPYCTLVLRGIENTLYQASFLPILTDVHNERSRFERYLEMLLDRRIEALIVLANWLFLDINLLGDLEKSSIPTAMIGCELETDSISSVIVDNEIGGRIALEHLYSLGHRKIALIRGPKALTDSLPRWRGIRKCARACGLELDPRLILDLPESRDPMSSFEAGQKLTEDLIRQKRPFTALLAFDDLSAFGAIRALNKAGIRVPEQCSVIGFDDVAPSAFYTPSLTTVRQPMEAMGASAVGIVVDGINAMLEKRDVSATHRKVAPELVVRESTRRLP</sequence>
<evidence type="ECO:0000256" key="2">
    <source>
        <dbReference type="ARBA" id="ARBA00023125"/>
    </source>
</evidence>
<accession>A0A2U3KE21</accession>
<feature type="domain" description="HTH lacI-type" evidence="4">
    <location>
        <begin position="2"/>
        <end position="59"/>
    </location>
</feature>
<dbReference type="PANTHER" id="PTHR30146:SF109">
    <property type="entry name" value="HTH-TYPE TRANSCRIPTIONAL REGULATOR GALS"/>
    <property type="match status" value="1"/>
</dbReference>
<dbReference type="GO" id="GO:0000976">
    <property type="term" value="F:transcription cis-regulatory region binding"/>
    <property type="evidence" value="ECO:0007669"/>
    <property type="project" value="TreeGrafter"/>
</dbReference>
<dbReference type="InterPro" id="IPR046335">
    <property type="entry name" value="LacI/GalR-like_sensor"/>
</dbReference>
<proteinExistence type="predicted"/>
<dbReference type="InterPro" id="IPR028082">
    <property type="entry name" value="Peripla_BP_I"/>
</dbReference>
<dbReference type="Proteomes" id="UP000238701">
    <property type="component" value="Unassembled WGS sequence"/>
</dbReference>
<dbReference type="InterPro" id="IPR000843">
    <property type="entry name" value="HTH_LacI"/>
</dbReference>
<dbReference type="CDD" id="cd06267">
    <property type="entry name" value="PBP1_LacI_sugar_binding-like"/>
    <property type="match status" value="1"/>
</dbReference>
<reference evidence="6" key="1">
    <citation type="submission" date="2018-02" db="EMBL/GenBank/DDBJ databases">
        <authorList>
            <person name="Hausmann B."/>
        </authorList>
    </citation>
    <scope>NUCLEOTIDE SEQUENCE [LARGE SCALE GENOMIC DNA]</scope>
    <source>
        <strain evidence="6">Peat soil MAG SbA1</strain>
    </source>
</reference>
<dbReference type="PROSITE" id="PS50932">
    <property type="entry name" value="HTH_LACI_2"/>
    <property type="match status" value="1"/>
</dbReference>
<dbReference type="EMBL" id="OMOD01000101">
    <property type="protein sequence ID" value="SPF37924.1"/>
    <property type="molecule type" value="Genomic_DNA"/>
</dbReference>
<evidence type="ECO:0000259" key="4">
    <source>
        <dbReference type="PROSITE" id="PS50932"/>
    </source>
</evidence>
<keyword evidence="2" id="KW-0238">DNA-binding</keyword>
<protein>
    <submittedName>
        <fullName evidence="5">Transcriptional regulator, LacI family</fullName>
    </submittedName>
</protein>
<dbReference type="PANTHER" id="PTHR30146">
    <property type="entry name" value="LACI-RELATED TRANSCRIPTIONAL REPRESSOR"/>
    <property type="match status" value="1"/>
</dbReference>
<dbReference type="AlphaFoldDB" id="A0A2U3KE21"/>
<evidence type="ECO:0000256" key="1">
    <source>
        <dbReference type="ARBA" id="ARBA00023015"/>
    </source>
</evidence>
<keyword evidence="3" id="KW-0804">Transcription</keyword>
<dbReference type="Pfam" id="PF13377">
    <property type="entry name" value="Peripla_BP_3"/>
    <property type="match status" value="1"/>
</dbReference>
<dbReference type="SMART" id="SM00354">
    <property type="entry name" value="HTH_LACI"/>
    <property type="match status" value="1"/>
</dbReference>
<dbReference type="OrthoDB" id="9796186at2"/>
<evidence type="ECO:0000313" key="5">
    <source>
        <dbReference type="EMBL" id="SPF37924.1"/>
    </source>
</evidence>
<evidence type="ECO:0000313" key="6">
    <source>
        <dbReference type="Proteomes" id="UP000238701"/>
    </source>
</evidence>
<organism evidence="5 6">
    <name type="scientific">Candidatus Sulfotelmatobacter kueseliae</name>
    <dbReference type="NCBI Taxonomy" id="2042962"/>
    <lineage>
        <taxon>Bacteria</taxon>
        <taxon>Pseudomonadati</taxon>
        <taxon>Acidobacteriota</taxon>
        <taxon>Terriglobia</taxon>
        <taxon>Terriglobales</taxon>
        <taxon>Candidatus Korobacteraceae</taxon>
        <taxon>Candidatus Sulfotelmatobacter</taxon>
    </lineage>
</organism>
<dbReference type="Gene3D" id="1.10.260.40">
    <property type="entry name" value="lambda repressor-like DNA-binding domains"/>
    <property type="match status" value="1"/>
</dbReference>
<dbReference type="CDD" id="cd01392">
    <property type="entry name" value="HTH_LacI"/>
    <property type="match status" value="1"/>
</dbReference>
<dbReference type="SUPFAM" id="SSF53822">
    <property type="entry name" value="Periplasmic binding protein-like I"/>
    <property type="match status" value="1"/>
</dbReference>